<dbReference type="GO" id="GO:0003676">
    <property type="term" value="F:nucleic acid binding"/>
    <property type="evidence" value="ECO:0007669"/>
    <property type="project" value="InterPro"/>
</dbReference>
<gene>
    <name evidence="2" type="ORF">Sradi_1503300</name>
</gene>
<evidence type="ECO:0000313" key="2">
    <source>
        <dbReference type="EMBL" id="KAL0413016.1"/>
    </source>
</evidence>
<dbReference type="AlphaFoldDB" id="A0AAW2U6K4"/>
<dbReference type="EMBL" id="JACGWJ010000006">
    <property type="protein sequence ID" value="KAL0413016.1"/>
    <property type="molecule type" value="Genomic_DNA"/>
</dbReference>
<dbReference type="InterPro" id="IPR036397">
    <property type="entry name" value="RNaseH_sf"/>
</dbReference>
<sequence>MCLMHVDRIDTIQGTGAGIVITFHEGEDIESVVIFDFKALNNEAEYKTLVLGMKIAWEAGARHLIAYSDSPLIVKQIEGTYKAKENNMILYLQRIKELKS</sequence>
<dbReference type="PANTHER" id="PTHR48475:SF2">
    <property type="entry name" value="RIBONUCLEASE H"/>
    <property type="match status" value="1"/>
</dbReference>
<proteinExistence type="predicted"/>
<protein>
    <recommendedName>
        <fullName evidence="1">RNase H type-1 domain-containing protein</fullName>
    </recommendedName>
</protein>
<accession>A0AAW2U6K4</accession>
<comment type="caution">
    <text evidence="2">The sequence shown here is derived from an EMBL/GenBank/DDBJ whole genome shotgun (WGS) entry which is preliminary data.</text>
</comment>
<dbReference type="InterPro" id="IPR002156">
    <property type="entry name" value="RNaseH_domain"/>
</dbReference>
<evidence type="ECO:0000259" key="1">
    <source>
        <dbReference type="Pfam" id="PF13456"/>
    </source>
</evidence>
<reference evidence="2" key="2">
    <citation type="journal article" date="2024" name="Plant">
        <title>Genomic evolution and insights into agronomic trait innovations of Sesamum species.</title>
        <authorList>
            <person name="Miao H."/>
            <person name="Wang L."/>
            <person name="Qu L."/>
            <person name="Liu H."/>
            <person name="Sun Y."/>
            <person name="Le M."/>
            <person name="Wang Q."/>
            <person name="Wei S."/>
            <person name="Zheng Y."/>
            <person name="Lin W."/>
            <person name="Duan Y."/>
            <person name="Cao H."/>
            <person name="Xiong S."/>
            <person name="Wang X."/>
            <person name="Wei L."/>
            <person name="Li C."/>
            <person name="Ma Q."/>
            <person name="Ju M."/>
            <person name="Zhao R."/>
            <person name="Li G."/>
            <person name="Mu C."/>
            <person name="Tian Q."/>
            <person name="Mei H."/>
            <person name="Zhang T."/>
            <person name="Gao T."/>
            <person name="Zhang H."/>
        </authorList>
    </citation>
    <scope>NUCLEOTIDE SEQUENCE</scope>
    <source>
        <strain evidence="2">G02</strain>
    </source>
</reference>
<organism evidence="2">
    <name type="scientific">Sesamum radiatum</name>
    <name type="common">Black benniseed</name>
    <dbReference type="NCBI Taxonomy" id="300843"/>
    <lineage>
        <taxon>Eukaryota</taxon>
        <taxon>Viridiplantae</taxon>
        <taxon>Streptophyta</taxon>
        <taxon>Embryophyta</taxon>
        <taxon>Tracheophyta</taxon>
        <taxon>Spermatophyta</taxon>
        <taxon>Magnoliopsida</taxon>
        <taxon>eudicotyledons</taxon>
        <taxon>Gunneridae</taxon>
        <taxon>Pentapetalae</taxon>
        <taxon>asterids</taxon>
        <taxon>lamiids</taxon>
        <taxon>Lamiales</taxon>
        <taxon>Pedaliaceae</taxon>
        <taxon>Sesamum</taxon>
    </lineage>
</organism>
<dbReference type="Pfam" id="PF13456">
    <property type="entry name" value="RVT_3"/>
    <property type="match status" value="1"/>
</dbReference>
<feature type="domain" description="RNase H type-1" evidence="1">
    <location>
        <begin position="14"/>
        <end position="98"/>
    </location>
</feature>
<dbReference type="Gene3D" id="3.30.420.10">
    <property type="entry name" value="Ribonuclease H-like superfamily/Ribonuclease H"/>
    <property type="match status" value="1"/>
</dbReference>
<reference evidence="2" key="1">
    <citation type="submission" date="2020-06" db="EMBL/GenBank/DDBJ databases">
        <authorList>
            <person name="Li T."/>
            <person name="Hu X."/>
            <person name="Zhang T."/>
            <person name="Song X."/>
            <person name="Zhang H."/>
            <person name="Dai N."/>
            <person name="Sheng W."/>
            <person name="Hou X."/>
            <person name="Wei L."/>
        </authorList>
    </citation>
    <scope>NUCLEOTIDE SEQUENCE</scope>
    <source>
        <strain evidence="2">G02</strain>
        <tissue evidence="2">Leaf</tissue>
    </source>
</reference>
<dbReference type="GO" id="GO:0004523">
    <property type="term" value="F:RNA-DNA hybrid ribonuclease activity"/>
    <property type="evidence" value="ECO:0007669"/>
    <property type="project" value="InterPro"/>
</dbReference>
<dbReference type="SUPFAM" id="SSF53098">
    <property type="entry name" value="Ribonuclease H-like"/>
    <property type="match status" value="1"/>
</dbReference>
<dbReference type="InterPro" id="IPR012337">
    <property type="entry name" value="RNaseH-like_sf"/>
</dbReference>
<dbReference type="PANTHER" id="PTHR48475">
    <property type="entry name" value="RIBONUCLEASE H"/>
    <property type="match status" value="1"/>
</dbReference>
<name>A0AAW2U6K4_SESRA</name>